<keyword evidence="2" id="KW-1185">Reference proteome</keyword>
<sequence length="132" mass="15581">MFRRLPIIRSNSCRLYAGRPANMHHSKYNSKEHKASEELRNKETYKSIEFWKVEQFDPRGEEACFINTHLNPEYTSYDPPKGFTAEQIMRFEGAKDVFESVNEIEKIIRMRDELGTLDGDFRKDFLDHIASS</sequence>
<dbReference type="Proteomes" id="UP000772434">
    <property type="component" value="Unassembled WGS sequence"/>
</dbReference>
<name>A0A9P5UAI4_9AGAR</name>
<dbReference type="AlphaFoldDB" id="A0A9P5UAI4"/>
<evidence type="ECO:0000313" key="2">
    <source>
        <dbReference type="Proteomes" id="UP000772434"/>
    </source>
</evidence>
<dbReference type="OrthoDB" id="2986439at2759"/>
<dbReference type="EMBL" id="JADNRY010000027">
    <property type="protein sequence ID" value="KAF9072076.1"/>
    <property type="molecule type" value="Genomic_DNA"/>
</dbReference>
<protein>
    <submittedName>
        <fullName evidence="1">Uncharacterized protein</fullName>
    </submittedName>
</protein>
<proteinExistence type="predicted"/>
<evidence type="ECO:0000313" key="1">
    <source>
        <dbReference type="EMBL" id="KAF9072076.1"/>
    </source>
</evidence>
<gene>
    <name evidence="1" type="ORF">BDP27DRAFT_1401058</name>
</gene>
<comment type="caution">
    <text evidence="1">The sequence shown here is derived from an EMBL/GenBank/DDBJ whole genome shotgun (WGS) entry which is preliminary data.</text>
</comment>
<accession>A0A9P5UAI4</accession>
<reference evidence="1" key="1">
    <citation type="submission" date="2020-11" db="EMBL/GenBank/DDBJ databases">
        <authorList>
            <consortium name="DOE Joint Genome Institute"/>
            <person name="Ahrendt S."/>
            <person name="Riley R."/>
            <person name="Andreopoulos W."/>
            <person name="Labutti K."/>
            <person name="Pangilinan J."/>
            <person name="Ruiz-Duenas F.J."/>
            <person name="Barrasa J.M."/>
            <person name="Sanchez-Garcia M."/>
            <person name="Camarero S."/>
            <person name="Miyauchi S."/>
            <person name="Serrano A."/>
            <person name="Linde D."/>
            <person name="Babiker R."/>
            <person name="Drula E."/>
            <person name="Ayuso-Fernandez I."/>
            <person name="Pacheco R."/>
            <person name="Padilla G."/>
            <person name="Ferreira P."/>
            <person name="Barriuso J."/>
            <person name="Kellner H."/>
            <person name="Castanera R."/>
            <person name="Alfaro M."/>
            <person name="Ramirez L."/>
            <person name="Pisabarro A.G."/>
            <person name="Kuo A."/>
            <person name="Tritt A."/>
            <person name="Lipzen A."/>
            <person name="He G."/>
            <person name="Yan M."/>
            <person name="Ng V."/>
            <person name="Cullen D."/>
            <person name="Martin F."/>
            <person name="Rosso M.-N."/>
            <person name="Henrissat B."/>
            <person name="Hibbett D."/>
            <person name="Martinez A.T."/>
            <person name="Grigoriev I.V."/>
        </authorList>
    </citation>
    <scope>NUCLEOTIDE SEQUENCE</scope>
    <source>
        <strain evidence="1">AH 40177</strain>
    </source>
</reference>
<organism evidence="1 2">
    <name type="scientific">Rhodocollybia butyracea</name>
    <dbReference type="NCBI Taxonomy" id="206335"/>
    <lineage>
        <taxon>Eukaryota</taxon>
        <taxon>Fungi</taxon>
        <taxon>Dikarya</taxon>
        <taxon>Basidiomycota</taxon>
        <taxon>Agaricomycotina</taxon>
        <taxon>Agaricomycetes</taxon>
        <taxon>Agaricomycetidae</taxon>
        <taxon>Agaricales</taxon>
        <taxon>Marasmiineae</taxon>
        <taxon>Omphalotaceae</taxon>
        <taxon>Rhodocollybia</taxon>
    </lineage>
</organism>
<feature type="non-terminal residue" evidence="1">
    <location>
        <position position="132"/>
    </location>
</feature>